<evidence type="ECO:0000256" key="2">
    <source>
        <dbReference type="ARBA" id="ARBA00022729"/>
    </source>
</evidence>
<organism evidence="8 9">
    <name type="scientific">Antrihabitans cavernicola</name>
    <dbReference type="NCBI Taxonomy" id="2495913"/>
    <lineage>
        <taxon>Bacteria</taxon>
        <taxon>Bacillati</taxon>
        <taxon>Actinomycetota</taxon>
        <taxon>Actinomycetes</taxon>
        <taxon>Mycobacteriales</taxon>
        <taxon>Nocardiaceae</taxon>
        <taxon>Antrihabitans</taxon>
    </lineage>
</organism>
<feature type="chain" id="PRO_5038349354" description="Alpha-galactosidase" evidence="6">
    <location>
        <begin position="24"/>
        <end position="414"/>
    </location>
</feature>
<evidence type="ECO:0000256" key="1">
    <source>
        <dbReference type="ARBA" id="ARBA00009743"/>
    </source>
</evidence>
<dbReference type="RefSeq" id="WP_149432887.1">
    <property type="nucleotide sequence ID" value="NZ_VLNY01000019.1"/>
</dbReference>
<evidence type="ECO:0000259" key="7">
    <source>
        <dbReference type="Pfam" id="PF17801"/>
    </source>
</evidence>
<sequence>MIGRAKGAGVAAVLAATLAVSTASDLPAVADTGPAIAGVAALPPLGWNSWNTFGCNIDETVIEHAADAMVASGMRDAGYDYVVVDDCWYSPQRAPDGQLQADPTRFPSGMAALADYVHARGLKFGIYAGASDRTCAQLGGAYPGSTGSEGYEAIDAATFASWGVDYLKYDWCSTDSSTTRQQAAFTAMRNALRATGRPIVYSINPNSGVAGTPPGATYDWSHIATMARTTNDVSPAWTTLWGEAGPLGVLDILDTHAPTAGGDEAGWWADPDMLEVGVPGLTPAEERTQFATWAMMSAPLIAGNDLDDMSAATRAVLTNPRVLAVDQDTAARPPRSLPNDPQIRVKALADGSIAVSFTNTADSARQMTITATQIGLPSYVVEDLWTGTRRDGAGALSIDVAPHDTAIVRIAPHS</sequence>
<dbReference type="InterPro" id="IPR017853">
    <property type="entry name" value="GH"/>
</dbReference>
<gene>
    <name evidence="8" type="ORF">FOY51_24405</name>
</gene>
<dbReference type="Gene3D" id="3.20.20.70">
    <property type="entry name" value="Aldolase class I"/>
    <property type="match status" value="1"/>
</dbReference>
<dbReference type="PANTHER" id="PTHR11452:SF75">
    <property type="entry name" value="ALPHA-GALACTOSIDASE MEL1"/>
    <property type="match status" value="1"/>
</dbReference>
<keyword evidence="5" id="KW-1015">Disulfide bond</keyword>
<dbReference type="Gene3D" id="2.60.40.1180">
    <property type="entry name" value="Golgi alpha-mannosidase II"/>
    <property type="match status" value="1"/>
</dbReference>
<dbReference type="InterPro" id="IPR002241">
    <property type="entry name" value="Glyco_hydro_27"/>
</dbReference>
<proteinExistence type="inferred from homology"/>
<evidence type="ECO:0000256" key="6">
    <source>
        <dbReference type="SAM" id="SignalP"/>
    </source>
</evidence>
<dbReference type="SUPFAM" id="SSF51445">
    <property type="entry name" value="(Trans)glycosidases"/>
    <property type="match status" value="1"/>
</dbReference>
<dbReference type="AlphaFoldDB" id="A0A5A7S5A0"/>
<comment type="caution">
    <text evidence="8">The sequence shown here is derived from an EMBL/GenBank/DDBJ whole genome shotgun (WGS) entry which is preliminary data.</text>
</comment>
<evidence type="ECO:0000313" key="8">
    <source>
        <dbReference type="EMBL" id="KAA0018080.1"/>
    </source>
</evidence>
<dbReference type="EMBL" id="VLNY01000019">
    <property type="protein sequence ID" value="KAA0018080.1"/>
    <property type="molecule type" value="Genomic_DNA"/>
</dbReference>
<evidence type="ECO:0000313" key="9">
    <source>
        <dbReference type="Proteomes" id="UP000322244"/>
    </source>
</evidence>
<dbReference type="FunFam" id="3.20.20.70:FF:000197">
    <property type="entry name" value="Alpha-galactosidase"/>
    <property type="match status" value="1"/>
</dbReference>
<dbReference type="SUPFAM" id="SSF51011">
    <property type="entry name" value="Glycosyl hydrolase domain"/>
    <property type="match status" value="1"/>
</dbReference>
<feature type="domain" description="Alpha galactosidase C-terminal" evidence="7">
    <location>
        <begin position="340"/>
        <end position="410"/>
    </location>
</feature>
<dbReference type="GO" id="GO:0004557">
    <property type="term" value="F:alpha-galactosidase activity"/>
    <property type="evidence" value="ECO:0007669"/>
    <property type="project" value="UniProtKB-EC"/>
</dbReference>
<evidence type="ECO:0000256" key="5">
    <source>
        <dbReference type="RuleBase" id="RU361168"/>
    </source>
</evidence>
<dbReference type="EC" id="3.2.1.22" evidence="5"/>
<dbReference type="InterPro" id="IPR013780">
    <property type="entry name" value="Glyco_hydro_b"/>
</dbReference>
<keyword evidence="4 5" id="KW-0326">Glycosidase</keyword>
<comment type="catalytic activity">
    <reaction evidence="5">
        <text>Hydrolysis of terminal, non-reducing alpha-D-galactose residues in alpha-D-galactosides, including galactose oligosaccharides, galactomannans and galactolipids.</text>
        <dbReference type="EC" id="3.2.1.22"/>
    </reaction>
</comment>
<dbReference type="Proteomes" id="UP000322244">
    <property type="component" value="Unassembled WGS sequence"/>
</dbReference>
<evidence type="ECO:0000256" key="3">
    <source>
        <dbReference type="ARBA" id="ARBA00022801"/>
    </source>
</evidence>
<name>A0A5A7S5A0_9NOCA</name>
<feature type="signal peptide" evidence="6">
    <location>
        <begin position="1"/>
        <end position="23"/>
    </location>
</feature>
<reference evidence="8 9" key="1">
    <citation type="submission" date="2019-07" db="EMBL/GenBank/DDBJ databases">
        <title>Rhodococcus cavernicolus sp. nov., isolated from a cave.</title>
        <authorList>
            <person name="Lee S.D."/>
        </authorList>
    </citation>
    <scope>NUCLEOTIDE SEQUENCE [LARGE SCALE GENOMIC DNA]</scope>
    <source>
        <strain evidence="8 9">C1-24</strain>
    </source>
</reference>
<dbReference type="PANTHER" id="PTHR11452">
    <property type="entry name" value="ALPHA-GALACTOSIDASE/ALPHA-N-ACETYLGALACTOSAMINIDASE"/>
    <property type="match status" value="1"/>
</dbReference>
<dbReference type="Pfam" id="PF16499">
    <property type="entry name" value="Melibiase_2"/>
    <property type="match status" value="1"/>
</dbReference>
<dbReference type="CDD" id="cd14792">
    <property type="entry name" value="GH27"/>
    <property type="match status" value="1"/>
</dbReference>
<dbReference type="GO" id="GO:0005975">
    <property type="term" value="P:carbohydrate metabolic process"/>
    <property type="evidence" value="ECO:0007669"/>
    <property type="project" value="InterPro"/>
</dbReference>
<keyword evidence="9" id="KW-1185">Reference proteome</keyword>
<evidence type="ECO:0000256" key="4">
    <source>
        <dbReference type="ARBA" id="ARBA00023295"/>
    </source>
</evidence>
<keyword evidence="2 6" id="KW-0732">Signal</keyword>
<dbReference type="OrthoDB" id="9807519at2"/>
<dbReference type="InterPro" id="IPR041233">
    <property type="entry name" value="Melibiase_C"/>
</dbReference>
<dbReference type="PRINTS" id="PR00740">
    <property type="entry name" value="GLHYDRLASE27"/>
</dbReference>
<protein>
    <recommendedName>
        <fullName evidence="5">Alpha-galactosidase</fullName>
        <ecNumber evidence="5">3.2.1.22</ecNumber>
    </recommendedName>
    <alternativeName>
        <fullName evidence="5">Melibiase</fullName>
    </alternativeName>
</protein>
<dbReference type="InterPro" id="IPR013785">
    <property type="entry name" value="Aldolase_TIM"/>
</dbReference>
<keyword evidence="3 5" id="KW-0378">Hydrolase</keyword>
<dbReference type="Pfam" id="PF17801">
    <property type="entry name" value="Melibiase_C"/>
    <property type="match status" value="1"/>
</dbReference>
<accession>A0A5A7S5A0</accession>
<comment type="similarity">
    <text evidence="1 5">Belongs to the glycosyl hydrolase 27 family.</text>
</comment>